<feature type="coiled-coil region" evidence="8">
    <location>
        <begin position="100"/>
        <end position="166"/>
    </location>
</feature>
<evidence type="ECO:0000256" key="6">
    <source>
        <dbReference type="ARBA" id="ARBA00023136"/>
    </source>
</evidence>
<dbReference type="InterPro" id="IPR003423">
    <property type="entry name" value="OMP_efflux"/>
</dbReference>
<dbReference type="GO" id="GO:1990281">
    <property type="term" value="C:efflux pump complex"/>
    <property type="evidence" value="ECO:0007669"/>
    <property type="project" value="TreeGrafter"/>
</dbReference>
<accession>A0AB39UUU1</accession>
<dbReference type="Pfam" id="PF02321">
    <property type="entry name" value="OEP"/>
    <property type="match status" value="2"/>
</dbReference>
<dbReference type="NCBIfam" id="TIGR01844">
    <property type="entry name" value="type_I_sec_TolC"/>
    <property type="match status" value="1"/>
</dbReference>
<keyword evidence="9" id="KW-0732">Signal</keyword>
<keyword evidence="6" id="KW-0472">Membrane</keyword>
<evidence type="ECO:0000256" key="2">
    <source>
        <dbReference type="ARBA" id="ARBA00007613"/>
    </source>
</evidence>
<comment type="subcellular location">
    <subcellularLocation>
        <location evidence="1">Cell outer membrane</location>
    </subcellularLocation>
</comment>
<dbReference type="GO" id="GO:0015562">
    <property type="term" value="F:efflux transmembrane transporter activity"/>
    <property type="evidence" value="ECO:0007669"/>
    <property type="project" value="InterPro"/>
</dbReference>
<dbReference type="AlphaFoldDB" id="A0AB39UUU1"/>
<keyword evidence="7" id="KW-0998">Cell outer membrane</keyword>
<dbReference type="InterPro" id="IPR010130">
    <property type="entry name" value="T1SS_OMP_TolC"/>
</dbReference>
<dbReference type="InterPro" id="IPR051906">
    <property type="entry name" value="TolC-like"/>
</dbReference>
<dbReference type="PANTHER" id="PTHR30026:SF20">
    <property type="entry name" value="OUTER MEMBRANE PROTEIN TOLC"/>
    <property type="match status" value="1"/>
</dbReference>
<keyword evidence="5" id="KW-0812">Transmembrane</keyword>
<reference evidence="10" key="1">
    <citation type="submission" date="2024-05" db="EMBL/GenBank/DDBJ databases">
        <title>Genome sequencing of novel strain.</title>
        <authorList>
            <person name="Ganbat D."/>
            <person name="Ganbat S."/>
            <person name="Lee S.-J."/>
        </authorList>
    </citation>
    <scope>NUCLEOTIDE SEQUENCE</scope>
    <source>
        <strain evidence="10">SMD15-11</strain>
    </source>
</reference>
<keyword evidence="8" id="KW-0175">Coiled coil</keyword>
<dbReference type="SUPFAM" id="SSF56954">
    <property type="entry name" value="Outer membrane efflux proteins (OEP)"/>
    <property type="match status" value="1"/>
</dbReference>
<sequence length="443" mass="48394">MKRSILSLFASSFILVSSHSYGLDLSDAYAKARDFDSELAAATAQRDAQIEGVALSKSALLPSISAGGSYALHDLTRKVSPDDTYTAKGLSLTLSQKLYDKAVREQYAGAQAQAEQAEAALRASRQDLIVRTARAYFDVLRAWEALKSAQSTEKAFEQAYRQARERYDVGLIAITEVHESKAVYDSGVVARINARGQLDVALENLARIIGEYTTEVNALSEDFSAKALLPADVEGWEDKALKTNPQVIAARWAVDAAEKQLAASQAGRLPVVSVEAGYSWSDLDGFYPSDETTRDASLTLKVGVPLYTGGAISAGVRQAQALLRQARFSLDTAQRNTRVQLRRLYSVLTTNVQAIEARHQEIVSNESALKATRAGYDVGTRNIVEVLDAERKYYDSLVNYASARYDFVVNLLTFKQAAGTLSQADVDELNQWLTRPVNTVAAN</sequence>
<evidence type="ECO:0000256" key="9">
    <source>
        <dbReference type="SAM" id="SignalP"/>
    </source>
</evidence>
<evidence type="ECO:0000256" key="1">
    <source>
        <dbReference type="ARBA" id="ARBA00004442"/>
    </source>
</evidence>
<dbReference type="Gene3D" id="1.20.1600.10">
    <property type="entry name" value="Outer membrane efflux proteins (OEP)"/>
    <property type="match status" value="1"/>
</dbReference>
<name>A0AB39UUU1_9GAMM</name>
<feature type="signal peptide" evidence="9">
    <location>
        <begin position="1"/>
        <end position="22"/>
    </location>
</feature>
<organism evidence="10">
    <name type="scientific">Thermohahella caldifontis</name>
    <dbReference type="NCBI Taxonomy" id="3142973"/>
    <lineage>
        <taxon>Bacteria</taxon>
        <taxon>Pseudomonadati</taxon>
        <taxon>Pseudomonadota</taxon>
        <taxon>Gammaproteobacteria</taxon>
        <taxon>Oceanospirillales</taxon>
        <taxon>Hahellaceae</taxon>
        <taxon>Thermohahella</taxon>
    </lineage>
</organism>
<evidence type="ECO:0000256" key="5">
    <source>
        <dbReference type="ARBA" id="ARBA00022692"/>
    </source>
</evidence>
<keyword evidence="4" id="KW-1134">Transmembrane beta strand</keyword>
<proteinExistence type="inferred from homology"/>
<dbReference type="RefSeq" id="WP_369601087.1">
    <property type="nucleotide sequence ID" value="NZ_CP154858.1"/>
</dbReference>
<evidence type="ECO:0000256" key="4">
    <source>
        <dbReference type="ARBA" id="ARBA00022452"/>
    </source>
</evidence>
<dbReference type="PANTHER" id="PTHR30026">
    <property type="entry name" value="OUTER MEMBRANE PROTEIN TOLC"/>
    <property type="match status" value="1"/>
</dbReference>
<dbReference type="GO" id="GO:0009279">
    <property type="term" value="C:cell outer membrane"/>
    <property type="evidence" value="ECO:0007669"/>
    <property type="project" value="UniProtKB-SubCell"/>
</dbReference>
<keyword evidence="3" id="KW-0813">Transport</keyword>
<evidence type="ECO:0000256" key="7">
    <source>
        <dbReference type="ARBA" id="ARBA00023237"/>
    </source>
</evidence>
<dbReference type="GO" id="GO:0015288">
    <property type="term" value="F:porin activity"/>
    <property type="evidence" value="ECO:0007669"/>
    <property type="project" value="TreeGrafter"/>
</dbReference>
<comment type="similarity">
    <text evidence="2">Belongs to the outer membrane factor (OMF) (TC 1.B.17) family.</text>
</comment>
<dbReference type="KEGG" id="tcd:AAIA72_14900"/>
<protein>
    <submittedName>
        <fullName evidence="10">TolC family outer membrane protein</fullName>
    </submittedName>
</protein>
<evidence type="ECO:0000256" key="3">
    <source>
        <dbReference type="ARBA" id="ARBA00022448"/>
    </source>
</evidence>
<evidence type="ECO:0000256" key="8">
    <source>
        <dbReference type="SAM" id="Coils"/>
    </source>
</evidence>
<feature type="chain" id="PRO_5044246823" evidence="9">
    <location>
        <begin position="23"/>
        <end position="443"/>
    </location>
</feature>
<dbReference type="EMBL" id="CP154858">
    <property type="protein sequence ID" value="XDT72067.1"/>
    <property type="molecule type" value="Genomic_DNA"/>
</dbReference>
<evidence type="ECO:0000313" key="10">
    <source>
        <dbReference type="EMBL" id="XDT72067.1"/>
    </source>
</evidence>
<gene>
    <name evidence="10" type="ORF">AAIA72_14900</name>
</gene>